<dbReference type="AlphaFoldDB" id="A0A3E0D6B1"/>
<comment type="caution">
    <text evidence="3">The sequence shown here is derived from an EMBL/GenBank/DDBJ whole genome shotgun (WGS) entry which is preliminary data.</text>
</comment>
<feature type="coiled-coil region" evidence="2">
    <location>
        <begin position="49"/>
        <end position="76"/>
    </location>
</feature>
<dbReference type="GO" id="GO:0006313">
    <property type="term" value="P:DNA transposition"/>
    <property type="evidence" value="ECO:0007669"/>
    <property type="project" value="InterPro"/>
</dbReference>
<comment type="similarity">
    <text evidence="1">Belongs to the transposase 8 family.</text>
</comment>
<evidence type="ECO:0000313" key="3">
    <source>
        <dbReference type="EMBL" id="REG77471.1"/>
    </source>
</evidence>
<accession>A0A3E0D6B1</accession>
<dbReference type="InterPro" id="IPR002514">
    <property type="entry name" value="Transposase_8"/>
</dbReference>
<keyword evidence="4" id="KW-1185">Reference proteome</keyword>
<dbReference type="Proteomes" id="UP000256542">
    <property type="component" value="Unassembled WGS sequence"/>
</dbReference>
<dbReference type="InterPro" id="IPR009057">
    <property type="entry name" value="Homeodomain-like_sf"/>
</dbReference>
<dbReference type="EMBL" id="QUNG01000040">
    <property type="protein sequence ID" value="REG77471.1"/>
    <property type="molecule type" value="Genomic_DNA"/>
</dbReference>
<evidence type="ECO:0000256" key="1">
    <source>
        <dbReference type="ARBA" id="ARBA00009964"/>
    </source>
</evidence>
<dbReference type="PANTHER" id="PTHR33609">
    <property type="entry name" value="LOW CALCIUM RESPONSE LOCUS PROTEIN S"/>
    <property type="match status" value="1"/>
</dbReference>
<dbReference type="GO" id="GO:0004803">
    <property type="term" value="F:transposase activity"/>
    <property type="evidence" value="ECO:0007669"/>
    <property type="project" value="InterPro"/>
</dbReference>
<dbReference type="InterPro" id="IPR052546">
    <property type="entry name" value="Transposase_8_domain"/>
</dbReference>
<reference evidence="3 4" key="1">
    <citation type="submission" date="2018-08" db="EMBL/GenBank/DDBJ databases">
        <title>Genomic Encyclopedia of Type Strains, Phase III (KMG-III): the genomes of soil and plant-associated and newly described type strains.</title>
        <authorList>
            <person name="Whitman W."/>
        </authorList>
    </citation>
    <scope>NUCLEOTIDE SEQUENCE [LARGE SCALE GENOMIC DNA]</scope>
    <source>
        <strain evidence="3 4">CECT 7375</strain>
    </source>
</reference>
<sequence length="88" mass="10248">MKKSRYTDSQIMAILKQAEAGTPVPELCREHGMSAASFYKWRAKYGGMDASLMARMKELEDENRRLKKMYAEERLKAEVIQEAMAKKW</sequence>
<dbReference type="Pfam" id="PF01527">
    <property type="entry name" value="HTH_Tnp_1"/>
    <property type="match status" value="1"/>
</dbReference>
<gene>
    <name evidence="3" type="ORF">DFP81_1401</name>
</gene>
<dbReference type="GO" id="GO:0003677">
    <property type="term" value="F:DNA binding"/>
    <property type="evidence" value="ECO:0007669"/>
    <property type="project" value="InterPro"/>
</dbReference>
<evidence type="ECO:0000256" key="2">
    <source>
        <dbReference type="SAM" id="Coils"/>
    </source>
</evidence>
<keyword evidence="2" id="KW-0175">Coiled coil</keyword>
<dbReference type="Gene3D" id="1.10.10.60">
    <property type="entry name" value="Homeodomain-like"/>
    <property type="match status" value="1"/>
</dbReference>
<dbReference type="SUPFAM" id="SSF46689">
    <property type="entry name" value="Homeodomain-like"/>
    <property type="match status" value="1"/>
</dbReference>
<name>A0A3E0D6B1_9GAMM</name>
<dbReference type="PANTHER" id="PTHR33609:SF1">
    <property type="entry name" value="TRANSPOSASE"/>
    <property type="match status" value="1"/>
</dbReference>
<protein>
    <submittedName>
        <fullName evidence="3">Putative transposase</fullName>
    </submittedName>
</protein>
<organism evidence="3 4">
    <name type="scientific">Marinomonas pollencensis</name>
    <dbReference type="NCBI Taxonomy" id="491954"/>
    <lineage>
        <taxon>Bacteria</taxon>
        <taxon>Pseudomonadati</taxon>
        <taxon>Pseudomonadota</taxon>
        <taxon>Gammaproteobacteria</taxon>
        <taxon>Oceanospirillales</taxon>
        <taxon>Oceanospirillaceae</taxon>
        <taxon>Marinomonas</taxon>
    </lineage>
</organism>
<proteinExistence type="inferred from homology"/>
<evidence type="ECO:0000313" key="4">
    <source>
        <dbReference type="Proteomes" id="UP000256542"/>
    </source>
</evidence>